<dbReference type="RefSeq" id="WP_245577533.1">
    <property type="nucleotide sequence ID" value="NZ_JBIAZU010000008.1"/>
</dbReference>
<protein>
    <submittedName>
        <fullName evidence="5">Alpha/beta hydrolase</fullName>
    </submittedName>
</protein>
<keyword evidence="6" id="KW-1185">Reference proteome</keyword>
<dbReference type="PANTHER" id="PTHR48098">
    <property type="entry name" value="ENTEROCHELIN ESTERASE-RELATED"/>
    <property type="match status" value="1"/>
</dbReference>
<dbReference type="EMBL" id="JBIAZU010000008">
    <property type="protein sequence ID" value="MFF5296112.1"/>
    <property type="molecule type" value="Genomic_DNA"/>
</dbReference>
<dbReference type="PANTHER" id="PTHR48098:SF3">
    <property type="entry name" value="IRON(III) ENTEROBACTIN ESTERASE"/>
    <property type="match status" value="1"/>
</dbReference>
<keyword evidence="3 5" id="KW-0378">Hydrolase</keyword>
<comment type="caution">
    <text evidence="5">The sequence shown here is derived from an EMBL/GenBank/DDBJ whole genome shotgun (WGS) entry which is preliminary data.</text>
</comment>
<gene>
    <name evidence="5" type="ORF">ACFY35_42320</name>
</gene>
<evidence type="ECO:0000256" key="3">
    <source>
        <dbReference type="ARBA" id="ARBA00022801"/>
    </source>
</evidence>
<dbReference type="InterPro" id="IPR029058">
    <property type="entry name" value="AB_hydrolase_fold"/>
</dbReference>
<dbReference type="Proteomes" id="UP001602245">
    <property type="component" value="Unassembled WGS sequence"/>
</dbReference>
<evidence type="ECO:0000256" key="1">
    <source>
        <dbReference type="ARBA" id="ARBA00004496"/>
    </source>
</evidence>
<keyword evidence="2" id="KW-0963">Cytoplasm</keyword>
<accession>A0ABW6WS29</accession>
<evidence type="ECO:0000259" key="4">
    <source>
        <dbReference type="Pfam" id="PF11806"/>
    </source>
</evidence>
<proteinExistence type="predicted"/>
<organism evidence="5 6">
    <name type="scientific">Paractinoplanes globisporus</name>
    <dbReference type="NCBI Taxonomy" id="113565"/>
    <lineage>
        <taxon>Bacteria</taxon>
        <taxon>Bacillati</taxon>
        <taxon>Actinomycetota</taxon>
        <taxon>Actinomycetes</taxon>
        <taxon>Micromonosporales</taxon>
        <taxon>Micromonosporaceae</taxon>
        <taxon>Paractinoplanes</taxon>
    </lineage>
</organism>
<dbReference type="GO" id="GO:0016787">
    <property type="term" value="F:hydrolase activity"/>
    <property type="evidence" value="ECO:0007669"/>
    <property type="project" value="UniProtKB-KW"/>
</dbReference>
<dbReference type="InterPro" id="IPR000801">
    <property type="entry name" value="Esterase-like"/>
</dbReference>
<reference evidence="5 6" key="1">
    <citation type="submission" date="2024-10" db="EMBL/GenBank/DDBJ databases">
        <title>The Natural Products Discovery Center: Release of the First 8490 Sequenced Strains for Exploring Actinobacteria Biosynthetic Diversity.</title>
        <authorList>
            <person name="Kalkreuter E."/>
            <person name="Kautsar S.A."/>
            <person name="Yang D."/>
            <person name="Bader C.D."/>
            <person name="Teijaro C.N."/>
            <person name="Fluegel L."/>
            <person name="Davis C.M."/>
            <person name="Simpson J.R."/>
            <person name="Lauterbach L."/>
            <person name="Steele A.D."/>
            <person name="Gui C."/>
            <person name="Meng S."/>
            <person name="Li G."/>
            <person name="Viehrig K."/>
            <person name="Ye F."/>
            <person name="Su P."/>
            <person name="Kiefer A.F."/>
            <person name="Nichols A."/>
            <person name="Cepeda A.J."/>
            <person name="Yan W."/>
            <person name="Fan B."/>
            <person name="Jiang Y."/>
            <person name="Adhikari A."/>
            <person name="Zheng C.-J."/>
            <person name="Schuster L."/>
            <person name="Cowan T.M."/>
            <person name="Smanski M.J."/>
            <person name="Chevrette M.G."/>
            <person name="De Carvalho L.P.S."/>
            <person name="Shen B."/>
        </authorList>
    </citation>
    <scope>NUCLEOTIDE SEQUENCE [LARGE SCALE GENOMIC DNA]</scope>
    <source>
        <strain evidence="5 6">NPDC000087</strain>
    </source>
</reference>
<evidence type="ECO:0000313" key="6">
    <source>
        <dbReference type="Proteomes" id="UP001602245"/>
    </source>
</evidence>
<dbReference type="InterPro" id="IPR014756">
    <property type="entry name" value="Ig_E-set"/>
</dbReference>
<dbReference type="InterPro" id="IPR050583">
    <property type="entry name" value="Mycobacterial_A85_antigen"/>
</dbReference>
<evidence type="ECO:0000313" key="5">
    <source>
        <dbReference type="EMBL" id="MFF5296112.1"/>
    </source>
</evidence>
<evidence type="ECO:0000256" key="2">
    <source>
        <dbReference type="ARBA" id="ARBA00022490"/>
    </source>
</evidence>
<dbReference type="Pfam" id="PF00756">
    <property type="entry name" value="Esterase"/>
    <property type="match status" value="1"/>
</dbReference>
<sequence length="392" mass="42718">MQSPRISRLLSALAPSSVEDFWAETCARGTPLIEPCDDESVLVTFLWRGEAASTRAWWGVDVPLRRAPGTDLWHGTERLPASVRTIYCLAHEDAEHAPRDETGAGDTHVDAANPERLYFPADPADPDDRDSWLSLLELPAAPPEPWSRTRPGVPAGTVTELTLPGAALGRPRPVALYRPAGTPTDGLPVLVVFDGFLARHVLRVPTVLDNLIAAGAIPPMAALFVGTYETSRERDLAPARPIHEFVEHELMPWARTTLGAGRDRRGNLIAGVSRGGLAAAYVGMCAHELFGGVIAQSGSFWWPSPAEGAPRWLIRQVTRYPRVDVRFYLDVGLRETMPGPGGAPSQLSVVREMRDTLVGHGYEVAYAEYSGGHDYVNWRRTFADGLIAVARA</sequence>
<dbReference type="Gene3D" id="3.40.50.1820">
    <property type="entry name" value="alpha/beta hydrolase"/>
    <property type="match status" value="1"/>
</dbReference>
<dbReference type="SUPFAM" id="SSF81296">
    <property type="entry name" value="E set domains"/>
    <property type="match status" value="1"/>
</dbReference>
<dbReference type="SUPFAM" id="SSF53474">
    <property type="entry name" value="alpha/beta-Hydrolases"/>
    <property type="match status" value="1"/>
</dbReference>
<feature type="domain" description="Enterochelin esterase N-terminal" evidence="4">
    <location>
        <begin position="43"/>
        <end position="146"/>
    </location>
</feature>
<dbReference type="InterPro" id="IPR021764">
    <property type="entry name" value="Enterochelin_esterase_N"/>
</dbReference>
<name>A0ABW6WS29_9ACTN</name>
<dbReference type="Pfam" id="PF11806">
    <property type="entry name" value="Enterochelin_N"/>
    <property type="match status" value="1"/>
</dbReference>
<comment type="subcellular location">
    <subcellularLocation>
        <location evidence="1">Cytoplasm</location>
    </subcellularLocation>
</comment>